<dbReference type="EMBL" id="DWXZ01000245">
    <property type="protein sequence ID" value="HJB38651.1"/>
    <property type="molecule type" value="Genomic_DNA"/>
</dbReference>
<keyword evidence="2" id="KW-0012">Acyltransferase</keyword>
<comment type="caution">
    <text evidence="2">The sequence shown here is derived from an EMBL/GenBank/DDBJ whole genome shotgun (WGS) entry which is preliminary data.</text>
</comment>
<dbReference type="InterPro" id="IPR051554">
    <property type="entry name" value="Acetyltransferase_Eis"/>
</dbReference>
<organism evidence="2 3">
    <name type="scientific">Candidatus Acutalibacter ornithocaccae</name>
    <dbReference type="NCBI Taxonomy" id="2838416"/>
    <lineage>
        <taxon>Bacteria</taxon>
        <taxon>Bacillati</taxon>
        <taxon>Bacillota</taxon>
        <taxon>Clostridia</taxon>
        <taxon>Eubacteriales</taxon>
        <taxon>Acutalibacteraceae</taxon>
        <taxon>Acutalibacter</taxon>
    </lineage>
</organism>
<dbReference type="Gene3D" id="3.30.1050.10">
    <property type="entry name" value="SCP2 sterol-binding domain"/>
    <property type="match status" value="1"/>
</dbReference>
<dbReference type="GO" id="GO:0030649">
    <property type="term" value="P:aminoglycoside antibiotic catabolic process"/>
    <property type="evidence" value="ECO:0007669"/>
    <property type="project" value="TreeGrafter"/>
</dbReference>
<dbReference type="Pfam" id="PF13527">
    <property type="entry name" value="Acetyltransf_9"/>
    <property type="match status" value="1"/>
</dbReference>
<gene>
    <name evidence="2" type="ORF">H9942_11405</name>
</gene>
<protein>
    <submittedName>
        <fullName evidence="2">GNAT family N-acetyltransferase</fullName>
        <ecNumber evidence="2">2.3.1.-</ecNumber>
    </submittedName>
</protein>
<dbReference type="InterPro" id="IPR016181">
    <property type="entry name" value="Acyl_CoA_acyltransferase"/>
</dbReference>
<name>A0A9D2LZM8_9FIRM</name>
<dbReference type="Pfam" id="PF13530">
    <property type="entry name" value="SCP2_2"/>
    <property type="match status" value="1"/>
</dbReference>
<dbReference type="Gene3D" id="3.40.630.30">
    <property type="match status" value="2"/>
</dbReference>
<dbReference type="InterPro" id="IPR041380">
    <property type="entry name" value="Acetyltransf_17"/>
</dbReference>
<dbReference type="Pfam" id="PF17668">
    <property type="entry name" value="Acetyltransf_17"/>
    <property type="match status" value="1"/>
</dbReference>
<dbReference type="GO" id="GO:0034069">
    <property type="term" value="F:aminoglycoside N-acetyltransferase activity"/>
    <property type="evidence" value="ECO:0007669"/>
    <property type="project" value="TreeGrafter"/>
</dbReference>
<reference evidence="2" key="2">
    <citation type="submission" date="2021-04" db="EMBL/GenBank/DDBJ databases">
        <authorList>
            <person name="Gilroy R."/>
        </authorList>
    </citation>
    <scope>NUCLEOTIDE SEQUENCE</scope>
    <source>
        <strain evidence="2">ChiBcolR8-3208</strain>
    </source>
</reference>
<evidence type="ECO:0000313" key="2">
    <source>
        <dbReference type="EMBL" id="HJB38651.1"/>
    </source>
</evidence>
<dbReference type="AlphaFoldDB" id="A0A9D2LZM8"/>
<dbReference type="PANTHER" id="PTHR37817:SF1">
    <property type="entry name" value="N-ACETYLTRANSFERASE EIS"/>
    <property type="match status" value="1"/>
</dbReference>
<keyword evidence="2" id="KW-0808">Transferase</keyword>
<dbReference type="PROSITE" id="PS51186">
    <property type="entry name" value="GNAT"/>
    <property type="match status" value="1"/>
</dbReference>
<dbReference type="SUPFAM" id="SSF55729">
    <property type="entry name" value="Acyl-CoA N-acyltransferases (Nat)"/>
    <property type="match status" value="1"/>
</dbReference>
<proteinExistence type="predicted"/>
<accession>A0A9D2LZM8</accession>
<sequence length="396" mass="44406">MPVHRLTEKEEVLESDRICSIAFVSPWDREEAVRGLESPDFQPTVSFGHFTEEGQLTASLLLPQFQMRYEGHDVPMVGVGGVASLPEYRYGGAVRQIFHTALEWMWDQGAVFSSLYPFSHSYYRKFGYELCQLVTQYKLPTEALESFSCTCKVRMFQPGEDLAPLQAVYNARLGQYNLAVQREERHWKSLFGKDPAKEMRYTYLLEDACGPLAYVIFKPEEGEDGKIGNVRELAFAKPEGLRQALGFLYRLGAQYEAFRIALPEDVPLAALLEESYDTAPTWINQPMARVIHVEKALQAKAPGEGRSYTVAVEDQLLPGNNGVFQVSQQGGAVTVEKLPEGAQADLSVDVRVLTQLLIGFLSLEEALYKPGVTLSGNLETLHQAFPKRAAYLTDLF</sequence>
<evidence type="ECO:0000313" key="3">
    <source>
        <dbReference type="Proteomes" id="UP000824214"/>
    </source>
</evidence>
<dbReference type="EC" id="2.3.1.-" evidence="2"/>
<dbReference type="InterPro" id="IPR036527">
    <property type="entry name" value="SCP2_sterol-bd_dom_sf"/>
</dbReference>
<dbReference type="InterPro" id="IPR025559">
    <property type="entry name" value="Eis_dom"/>
</dbReference>
<evidence type="ECO:0000259" key="1">
    <source>
        <dbReference type="PROSITE" id="PS51186"/>
    </source>
</evidence>
<dbReference type="SUPFAM" id="SSF55718">
    <property type="entry name" value="SCP-like"/>
    <property type="match status" value="1"/>
</dbReference>
<dbReference type="Proteomes" id="UP000824214">
    <property type="component" value="Unassembled WGS sequence"/>
</dbReference>
<feature type="domain" description="N-acetyltransferase" evidence="1">
    <location>
        <begin position="1"/>
        <end position="160"/>
    </location>
</feature>
<reference evidence="2" key="1">
    <citation type="journal article" date="2021" name="PeerJ">
        <title>Extensive microbial diversity within the chicken gut microbiome revealed by metagenomics and culture.</title>
        <authorList>
            <person name="Gilroy R."/>
            <person name="Ravi A."/>
            <person name="Getino M."/>
            <person name="Pursley I."/>
            <person name="Horton D.L."/>
            <person name="Alikhan N.F."/>
            <person name="Baker D."/>
            <person name="Gharbi K."/>
            <person name="Hall N."/>
            <person name="Watson M."/>
            <person name="Adriaenssens E.M."/>
            <person name="Foster-Nyarko E."/>
            <person name="Jarju S."/>
            <person name="Secka A."/>
            <person name="Antonio M."/>
            <person name="Oren A."/>
            <person name="Chaudhuri R.R."/>
            <person name="La Ragione R."/>
            <person name="Hildebrand F."/>
            <person name="Pallen M.J."/>
        </authorList>
    </citation>
    <scope>NUCLEOTIDE SEQUENCE</scope>
    <source>
        <strain evidence="2">ChiBcolR8-3208</strain>
    </source>
</reference>
<dbReference type="PANTHER" id="PTHR37817">
    <property type="entry name" value="N-ACETYLTRANSFERASE EIS"/>
    <property type="match status" value="1"/>
</dbReference>
<dbReference type="InterPro" id="IPR000182">
    <property type="entry name" value="GNAT_dom"/>
</dbReference>